<comment type="caution">
    <text evidence="2">The sequence shown here is derived from an EMBL/GenBank/DDBJ whole genome shotgun (WGS) entry which is preliminary data.</text>
</comment>
<evidence type="ECO:0000313" key="2">
    <source>
        <dbReference type="EMBL" id="OGZ95201.1"/>
    </source>
</evidence>
<keyword evidence="1" id="KW-0812">Transmembrane</keyword>
<feature type="transmembrane region" description="Helical" evidence="1">
    <location>
        <begin position="37"/>
        <end position="58"/>
    </location>
</feature>
<name>A0A1G2K9H8_9BACT</name>
<feature type="transmembrane region" description="Helical" evidence="1">
    <location>
        <begin position="7"/>
        <end position="31"/>
    </location>
</feature>
<protein>
    <submittedName>
        <fullName evidence="2">Uncharacterized protein</fullName>
    </submittedName>
</protein>
<gene>
    <name evidence="2" type="ORF">A2633_00240</name>
</gene>
<evidence type="ECO:0000313" key="3">
    <source>
        <dbReference type="Proteomes" id="UP000177152"/>
    </source>
</evidence>
<reference evidence="2 3" key="1">
    <citation type="journal article" date="2016" name="Nat. Commun.">
        <title>Thousands of microbial genomes shed light on interconnected biogeochemical processes in an aquifer system.</title>
        <authorList>
            <person name="Anantharaman K."/>
            <person name="Brown C.T."/>
            <person name="Hug L.A."/>
            <person name="Sharon I."/>
            <person name="Castelle C.J."/>
            <person name="Probst A.J."/>
            <person name="Thomas B.C."/>
            <person name="Singh A."/>
            <person name="Wilkins M.J."/>
            <person name="Karaoz U."/>
            <person name="Brodie E.L."/>
            <person name="Williams K.H."/>
            <person name="Hubbard S.S."/>
            <person name="Banfield J.F."/>
        </authorList>
    </citation>
    <scope>NUCLEOTIDE SEQUENCE [LARGE SCALE GENOMIC DNA]</scope>
</reference>
<evidence type="ECO:0000256" key="1">
    <source>
        <dbReference type="SAM" id="Phobius"/>
    </source>
</evidence>
<feature type="transmembrane region" description="Helical" evidence="1">
    <location>
        <begin position="83"/>
        <end position="104"/>
    </location>
</feature>
<keyword evidence="1" id="KW-0472">Membrane</keyword>
<accession>A0A1G2K9H8</accession>
<sequence>MEAIAALIIFAVLLYCVAAIAVGVPVIIWALGYYLSLNALLCITLATILIFAYLWATFNTRYQKNWGMSQYNYKRQFRNEMKASAVIAGVVLCAVWVVAFFSVWEGTADFFNAVSGWLFR</sequence>
<dbReference type="EMBL" id="MHQC01000016">
    <property type="protein sequence ID" value="OGZ95201.1"/>
    <property type="molecule type" value="Genomic_DNA"/>
</dbReference>
<dbReference type="Proteomes" id="UP000177152">
    <property type="component" value="Unassembled WGS sequence"/>
</dbReference>
<proteinExistence type="predicted"/>
<keyword evidence="1" id="KW-1133">Transmembrane helix</keyword>
<dbReference type="AlphaFoldDB" id="A0A1G2K9H8"/>
<organism evidence="2 3">
    <name type="scientific">Candidatus Sungbacteria bacterium RIFCSPHIGHO2_01_FULL_47_32</name>
    <dbReference type="NCBI Taxonomy" id="1802264"/>
    <lineage>
        <taxon>Bacteria</taxon>
        <taxon>Candidatus Sungiibacteriota</taxon>
    </lineage>
</organism>